<keyword evidence="3" id="KW-1185">Reference proteome</keyword>
<dbReference type="Proteomes" id="UP000033647">
    <property type="component" value="Unassembled WGS sequence"/>
</dbReference>
<reference evidence="2 3" key="1">
    <citation type="submission" date="2015-03" db="EMBL/GenBank/DDBJ databases">
        <title>RNA-seq based gene annotation and comparative genomics of four Zymoseptoria species reveal species-specific pathogenicity related genes and transposable element activity.</title>
        <authorList>
            <person name="Grandaubert J."/>
            <person name="Bhattacharyya A."/>
            <person name="Stukenbrock E.H."/>
        </authorList>
    </citation>
    <scope>NUCLEOTIDE SEQUENCE [LARGE SCALE GENOMIC DNA]</scope>
    <source>
        <strain evidence="2 3">Zb18110</strain>
    </source>
</reference>
<comment type="caution">
    <text evidence="2">The sequence shown here is derived from an EMBL/GenBank/DDBJ whole genome shotgun (WGS) entry which is preliminary data.</text>
</comment>
<sequence length="357" mass="41170">MDNEPSMAGLCAQVEQLRQAIKDTDKEWRRLHKAQCVMNVNWRVAYDEFQLHERGDPLHYKLANRLAEVQLLAGLAFRKRTQAEDKLHRLRRRFESAERYLAKLVRGEFKGDQFVEAFENLQTRRITDEMWDEGLQKDIDARFKLTREMNETARIESQWDPEVRKRQFKVPWTREEGDPDPEPWEPSCEAEEPSPKPDVPPAQPKEPPRRPKESPPQSKQSDRPSGGPEPRAKARPKWVWPPKPKKAAAGVLTQAAITRWQSDIELFLSDVARQSFPEPPFEACKNISCQAQDRALDVCDCVIKKLFAGANLKLARNALRPDRLSPSPAATRKEVQDKGRELFLVVNSMYEQSIGKA</sequence>
<evidence type="ECO:0000256" key="1">
    <source>
        <dbReference type="SAM" id="MobiDB-lite"/>
    </source>
</evidence>
<proteinExistence type="predicted"/>
<gene>
    <name evidence="2" type="ORF">TI39_contig283g00010</name>
</gene>
<dbReference type="OrthoDB" id="3650819at2759"/>
<feature type="compositionally biased region" description="Acidic residues" evidence="1">
    <location>
        <begin position="177"/>
        <end position="192"/>
    </location>
</feature>
<protein>
    <submittedName>
        <fullName evidence="2">Uncharacterized protein</fullName>
    </submittedName>
</protein>
<name>A0A0F4GZN6_9PEZI</name>
<feature type="compositionally biased region" description="Pro residues" evidence="1">
    <location>
        <begin position="196"/>
        <end position="205"/>
    </location>
</feature>
<evidence type="ECO:0000313" key="2">
    <source>
        <dbReference type="EMBL" id="KJY01676.1"/>
    </source>
</evidence>
<dbReference type="EMBL" id="LAFY01000275">
    <property type="protein sequence ID" value="KJY01676.1"/>
    <property type="molecule type" value="Genomic_DNA"/>
</dbReference>
<dbReference type="AlphaFoldDB" id="A0A0F4GZN6"/>
<evidence type="ECO:0000313" key="3">
    <source>
        <dbReference type="Proteomes" id="UP000033647"/>
    </source>
</evidence>
<organism evidence="2 3">
    <name type="scientific">Zymoseptoria brevis</name>
    <dbReference type="NCBI Taxonomy" id="1047168"/>
    <lineage>
        <taxon>Eukaryota</taxon>
        <taxon>Fungi</taxon>
        <taxon>Dikarya</taxon>
        <taxon>Ascomycota</taxon>
        <taxon>Pezizomycotina</taxon>
        <taxon>Dothideomycetes</taxon>
        <taxon>Dothideomycetidae</taxon>
        <taxon>Mycosphaerellales</taxon>
        <taxon>Mycosphaerellaceae</taxon>
        <taxon>Zymoseptoria</taxon>
    </lineage>
</organism>
<feature type="region of interest" description="Disordered" evidence="1">
    <location>
        <begin position="170"/>
        <end position="244"/>
    </location>
</feature>
<accession>A0A0F4GZN6</accession>